<proteinExistence type="predicted"/>
<dbReference type="AlphaFoldDB" id="A0A0F9IZ83"/>
<accession>A0A0F9IZ83</accession>
<sequence length="54" mass="6787">MKMKLRQEFDLKDMPLELVEKVCKYFNLQKIYRKDEKINQVNDDIYERWYPSNV</sequence>
<feature type="non-terminal residue" evidence="1">
    <location>
        <position position="54"/>
    </location>
</feature>
<dbReference type="EMBL" id="LAZR01011240">
    <property type="protein sequence ID" value="KKM62714.1"/>
    <property type="molecule type" value="Genomic_DNA"/>
</dbReference>
<organism evidence="1">
    <name type="scientific">marine sediment metagenome</name>
    <dbReference type="NCBI Taxonomy" id="412755"/>
    <lineage>
        <taxon>unclassified sequences</taxon>
        <taxon>metagenomes</taxon>
        <taxon>ecological metagenomes</taxon>
    </lineage>
</organism>
<evidence type="ECO:0000313" key="1">
    <source>
        <dbReference type="EMBL" id="KKM62714.1"/>
    </source>
</evidence>
<reference evidence="1" key="1">
    <citation type="journal article" date="2015" name="Nature">
        <title>Complex archaea that bridge the gap between prokaryotes and eukaryotes.</title>
        <authorList>
            <person name="Spang A."/>
            <person name="Saw J.H."/>
            <person name="Jorgensen S.L."/>
            <person name="Zaremba-Niedzwiedzka K."/>
            <person name="Martijn J."/>
            <person name="Lind A.E."/>
            <person name="van Eijk R."/>
            <person name="Schleper C."/>
            <person name="Guy L."/>
            <person name="Ettema T.J."/>
        </authorList>
    </citation>
    <scope>NUCLEOTIDE SEQUENCE</scope>
</reference>
<comment type="caution">
    <text evidence="1">The sequence shown here is derived from an EMBL/GenBank/DDBJ whole genome shotgun (WGS) entry which is preliminary data.</text>
</comment>
<protein>
    <submittedName>
        <fullName evidence="1">Uncharacterized protein</fullName>
    </submittedName>
</protein>
<gene>
    <name evidence="1" type="ORF">LCGC14_1518970</name>
</gene>
<name>A0A0F9IZ83_9ZZZZ</name>